<dbReference type="Proteomes" id="UP000499080">
    <property type="component" value="Unassembled WGS sequence"/>
</dbReference>
<evidence type="ECO:0000313" key="2">
    <source>
        <dbReference type="EMBL" id="GBO04230.1"/>
    </source>
</evidence>
<feature type="domain" description="Dynein heavy chain tail" evidence="1">
    <location>
        <begin position="2"/>
        <end position="98"/>
    </location>
</feature>
<comment type="caution">
    <text evidence="2">The sequence shown here is derived from an EMBL/GenBank/DDBJ whole genome shotgun (WGS) entry which is preliminary data.</text>
</comment>
<name>A0A4Y2TXR0_ARAVE</name>
<accession>A0A4Y2TXR0</accession>
<dbReference type="AlphaFoldDB" id="A0A4Y2TXR0"/>
<keyword evidence="3" id="KW-1185">Reference proteome</keyword>
<evidence type="ECO:0000259" key="1">
    <source>
        <dbReference type="Pfam" id="PF08385"/>
    </source>
</evidence>
<dbReference type="OrthoDB" id="286107at2759"/>
<organism evidence="2 3">
    <name type="scientific">Araneus ventricosus</name>
    <name type="common">Orbweaver spider</name>
    <name type="synonym">Epeira ventricosa</name>
    <dbReference type="NCBI Taxonomy" id="182803"/>
    <lineage>
        <taxon>Eukaryota</taxon>
        <taxon>Metazoa</taxon>
        <taxon>Ecdysozoa</taxon>
        <taxon>Arthropoda</taxon>
        <taxon>Chelicerata</taxon>
        <taxon>Arachnida</taxon>
        <taxon>Araneae</taxon>
        <taxon>Araneomorphae</taxon>
        <taxon>Entelegynae</taxon>
        <taxon>Araneoidea</taxon>
        <taxon>Araneidae</taxon>
        <taxon>Araneus</taxon>
    </lineage>
</organism>
<reference evidence="2 3" key="1">
    <citation type="journal article" date="2019" name="Sci. Rep.">
        <title>Orb-weaving spider Araneus ventricosus genome elucidates the spidroin gene catalogue.</title>
        <authorList>
            <person name="Kono N."/>
            <person name="Nakamura H."/>
            <person name="Ohtoshi R."/>
            <person name="Moran D.A.P."/>
            <person name="Shinohara A."/>
            <person name="Yoshida Y."/>
            <person name="Fujiwara M."/>
            <person name="Mori M."/>
            <person name="Tomita M."/>
            <person name="Arakawa K."/>
        </authorList>
    </citation>
    <scope>NUCLEOTIDE SEQUENCE [LARGE SCALE GENOMIC DNA]</scope>
</reference>
<sequence>MDTIKRIYNSKAAVKKPMKAPFAGKISWARVLFKRIESPMELLKPHIDMLRPQDQQRVVQTYNALAEILTEYTILHHNAYCRKIKNATSELQKSILDNKID</sequence>
<gene>
    <name evidence="2" type="ORF">AVEN_147886_1</name>
</gene>
<dbReference type="EMBL" id="BGPR01031267">
    <property type="protein sequence ID" value="GBO04230.1"/>
    <property type="molecule type" value="Genomic_DNA"/>
</dbReference>
<protein>
    <recommendedName>
        <fullName evidence="1">Dynein heavy chain tail domain-containing protein</fullName>
    </recommendedName>
</protein>
<proteinExistence type="predicted"/>
<dbReference type="InterPro" id="IPR013594">
    <property type="entry name" value="Dynein_heavy_tail"/>
</dbReference>
<evidence type="ECO:0000313" key="3">
    <source>
        <dbReference type="Proteomes" id="UP000499080"/>
    </source>
</evidence>
<dbReference type="Pfam" id="PF08385">
    <property type="entry name" value="DHC_N1"/>
    <property type="match status" value="1"/>
</dbReference>